<keyword evidence="7" id="KW-1185">Reference proteome</keyword>
<dbReference type="PANTHER" id="PTHR32347:SF14">
    <property type="entry name" value="EFFLUX SYSTEM COMPONENT YKNX-RELATED"/>
    <property type="match status" value="1"/>
</dbReference>
<keyword evidence="3 4" id="KW-0175">Coiled coil</keyword>
<dbReference type="GO" id="GO:0030313">
    <property type="term" value="C:cell envelope"/>
    <property type="evidence" value="ECO:0007669"/>
    <property type="project" value="UniProtKB-SubCell"/>
</dbReference>
<dbReference type="GO" id="GO:0016020">
    <property type="term" value="C:membrane"/>
    <property type="evidence" value="ECO:0007669"/>
    <property type="project" value="InterPro"/>
</dbReference>
<dbReference type="InterPro" id="IPR050465">
    <property type="entry name" value="UPF0194_transport"/>
</dbReference>
<evidence type="ECO:0000313" key="6">
    <source>
        <dbReference type="EMBL" id="RUT05840.1"/>
    </source>
</evidence>
<dbReference type="Gene3D" id="1.10.287.470">
    <property type="entry name" value="Helix hairpin bin"/>
    <property type="match status" value="1"/>
</dbReference>
<sequence length="420" mass="46688">MSRQQIKNKLKPKVRRLLWASTLVLVSVGGWIIHELVLKQPPKSIKVNLLTAKLGTVENTLNTSGIVQLRNQQTLKSPAESAVERVFVRPGDKVKSGQVLIALRYPERQVALTQQQVQIQRQHLILARSRERIIVAQEHLSADERELHKLAALVVEGAVAQQRVQQQEDKLRTARAILHDAWVDARVAALELKSLQLERQSLQQQIQDSVVTAPFDGVVLDVSVKNGDGVERRTDLLTLGDPTQVMVKLQLSTFDATKVRVHQSACISIIGPESQKFAGIIQSLYPQAEENQRQASRNQLSQPTVPAMVRLNTPTRMLIPGSSVNVEIILAKRQNVVVLDLEAIQRSESNLFVWVNERGKAQKRFITLGLEGILTAEVSSGLHPNEQVILPAPEFLLEVGMPVIPHNHSLPKTSFSSSCS</sequence>
<dbReference type="InterPro" id="IPR058647">
    <property type="entry name" value="BSH_CzcB-like"/>
</dbReference>
<feature type="coiled-coil region" evidence="4">
    <location>
        <begin position="185"/>
        <end position="212"/>
    </location>
</feature>
<organism evidence="6 7">
    <name type="scientific">Chroococcidiopsis cubana SAG 39.79</name>
    <dbReference type="NCBI Taxonomy" id="388085"/>
    <lineage>
        <taxon>Bacteria</taxon>
        <taxon>Bacillati</taxon>
        <taxon>Cyanobacteriota</taxon>
        <taxon>Cyanophyceae</taxon>
        <taxon>Chroococcidiopsidales</taxon>
        <taxon>Chroococcidiopsidaceae</taxon>
        <taxon>Chroococcidiopsis</taxon>
    </lineage>
</organism>
<protein>
    <submittedName>
        <fullName evidence="6">RND transporter</fullName>
    </submittedName>
</protein>
<dbReference type="Gene3D" id="2.40.420.20">
    <property type="match status" value="1"/>
</dbReference>
<accession>A0AB37UCJ8</accession>
<dbReference type="Pfam" id="PF25973">
    <property type="entry name" value="BSH_CzcB"/>
    <property type="match status" value="1"/>
</dbReference>
<evidence type="ECO:0000259" key="5">
    <source>
        <dbReference type="Pfam" id="PF25973"/>
    </source>
</evidence>
<name>A0AB37UCJ8_9CYAN</name>
<comment type="similarity">
    <text evidence="2">Belongs to the membrane fusion protein (MFP) (TC 8.A.1) family.</text>
</comment>
<evidence type="ECO:0000256" key="3">
    <source>
        <dbReference type="ARBA" id="ARBA00023054"/>
    </source>
</evidence>
<dbReference type="AlphaFoldDB" id="A0AB37UCJ8"/>
<dbReference type="InterPro" id="IPR006143">
    <property type="entry name" value="RND_pump_MFP"/>
</dbReference>
<evidence type="ECO:0000256" key="2">
    <source>
        <dbReference type="ARBA" id="ARBA00009477"/>
    </source>
</evidence>
<dbReference type="Proteomes" id="UP000282574">
    <property type="component" value="Unassembled WGS sequence"/>
</dbReference>
<dbReference type="Gene3D" id="2.40.30.170">
    <property type="match status" value="1"/>
</dbReference>
<dbReference type="GO" id="GO:0022857">
    <property type="term" value="F:transmembrane transporter activity"/>
    <property type="evidence" value="ECO:0007669"/>
    <property type="project" value="InterPro"/>
</dbReference>
<dbReference type="EMBL" id="RSCK01000073">
    <property type="protein sequence ID" value="RUT05840.1"/>
    <property type="molecule type" value="Genomic_DNA"/>
</dbReference>
<dbReference type="PANTHER" id="PTHR32347">
    <property type="entry name" value="EFFLUX SYSTEM COMPONENT YKNX-RELATED"/>
    <property type="match status" value="1"/>
</dbReference>
<dbReference type="SUPFAM" id="SSF111369">
    <property type="entry name" value="HlyD-like secretion proteins"/>
    <property type="match status" value="1"/>
</dbReference>
<feature type="domain" description="CzcB-like barrel-sandwich hybrid" evidence="5">
    <location>
        <begin position="78"/>
        <end position="241"/>
    </location>
</feature>
<gene>
    <name evidence="6" type="primary">nolF</name>
    <name evidence="6" type="ORF">DSM107010_54280</name>
</gene>
<dbReference type="Gene3D" id="2.40.50.100">
    <property type="match status" value="1"/>
</dbReference>
<evidence type="ECO:0000256" key="4">
    <source>
        <dbReference type="SAM" id="Coils"/>
    </source>
</evidence>
<reference evidence="6 7" key="1">
    <citation type="journal article" date="2019" name="Genome Biol. Evol.">
        <title>Day and night: Metabolic profiles and evolutionary relationships of six axenic non-marine cyanobacteria.</title>
        <authorList>
            <person name="Will S.E."/>
            <person name="Henke P."/>
            <person name="Boedeker C."/>
            <person name="Huang S."/>
            <person name="Brinkmann H."/>
            <person name="Rohde M."/>
            <person name="Jarek M."/>
            <person name="Friedl T."/>
            <person name="Seufert S."/>
            <person name="Schumacher M."/>
            <person name="Overmann J."/>
            <person name="Neumann-Schaal M."/>
            <person name="Petersen J."/>
        </authorList>
    </citation>
    <scope>NUCLEOTIDE SEQUENCE [LARGE SCALE GENOMIC DNA]</scope>
    <source>
        <strain evidence="6 7">SAG 39.79</strain>
    </source>
</reference>
<comment type="subcellular location">
    <subcellularLocation>
        <location evidence="1">Cell envelope</location>
    </subcellularLocation>
</comment>
<evidence type="ECO:0000256" key="1">
    <source>
        <dbReference type="ARBA" id="ARBA00004196"/>
    </source>
</evidence>
<proteinExistence type="inferred from homology"/>
<dbReference type="NCBIfam" id="TIGR01730">
    <property type="entry name" value="RND_mfp"/>
    <property type="match status" value="1"/>
</dbReference>
<comment type="caution">
    <text evidence="6">The sequence shown here is derived from an EMBL/GenBank/DDBJ whole genome shotgun (WGS) entry which is preliminary data.</text>
</comment>
<evidence type="ECO:0000313" key="7">
    <source>
        <dbReference type="Proteomes" id="UP000282574"/>
    </source>
</evidence>